<keyword evidence="5" id="KW-1185">Reference proteome</keyword>
<dbReference type="PANTHER" id="PTHR12499:SF0">
    <property type="entry name" value="OPTIC ATROPHY 3 PROTEIN"/>
    <property type="match status" value="1"/>
</dbReference>
<evidence type="ECO:0000256" key="2">
    <source>
        <dbReference type="ARBA" id="ARBA00023054"/>
    </source>
</evidence>
<dbReference type="InterPro" id="IPR010754">
    <property type="entry name" value="OPA3-like"/>
</dbReference>
<evidence type="ECO:0000313" key="6">
    <source>
        <dbReference type="RefSeq" id="XP_030370849.1"/>
    </source>
</evidence>
<keyword evidence="4" id="KW-0812">Transmembrane</keyword>
<comment type="similarity">
    <text evidence="1">Belongs to the OPA3 family.</text>
</comment>
<evidence type="ECO:0000256" key="3">
    <source>
        <dbReference type="SAM" id="Coils"/>
    </source>
</evidence>
<dbReference type="PANTHER" id="PTHR12499">
    <property type="entry name" value="OPTIC ATROPHY 3 PROTEIN OPA3"/>
    <property type="match status" value="1"/>
</dbReference>
<dbReference type="GeneID" id="115621364"/>
<keyword evidence="2 3" id="KW-0175">Coiled coil</keyword>
<organism evidence="5 6">
    <name type="scientific">Drosophila lebanonensis</name>
    <name type="common">Fruit fly</name>
    <name type="synonym">Scaptodrosophila lebanonensis</name>
    <dbReference type="NCBI Taxonomy" id="7225"/>
    <lineage>
        <taxon>Eukaryota</taxon>
        <taxon>Metazoa</taxon>
        <taxon>Ecdysozoa</taxon>
        <taxon>Arthropoda</taxon>
        <taxon>Hexapoda</taxon>
        <taxon>Insecta</taxon>
        <taxon>Pterygota</taxon>
        <taxon>Neoptera</taxon>
        <taxon>Endopterygota</taxon>
        <taxon>Diptera</taxon>
        <taxon>Brachycera</taxon>
        <taxon>Muscomorpha</taxon>
        <taxon>Ephydroidea</taxon>
        <taxon>Drosophilidae</taxon>
        <taxon>Scaptodrosophila</taxon>
    </lineage>
</organism>
<gene>
    <name evidence="6" type="primary">LOC115621364</name>
</gene>
<proteinExistence type="inferred from homology"/>
<dbReference type="Proteomes" id="UP000504634">
    <property type="component" value="Unplaced"/>
</dbReference>
<feature type="transmembrane region" description="Helical" evidence="4">
    <location>
        <begin position="84"/>
        <end position="102"/>
    </location>
</feature>
<keyword evidence="4" id="KW-1133">Transmembrane helix</keyword>
<keyword evidence="4" id="KW-0472">Membrane</keyword>
<feature type="coiled-coil region" evidence="3">
    <location>
        <begin position="100"/>
        <end position="133"/>
    </location>
</feature>
<accession>A0A6J2T4B7</accession>
<sequence length="160" mass="18380">MVVGAFPIAKLGMLTVRHISKPVSNLIKRSARSNQFVKNFVCTPPAQLYNWLEVRGKMLMLRMKQPKRVPPLNDAMAIEVGGDILGELIIFIIGVSLIMLEFSRQARNERKKQNDEIEEKEELRRQIAKMKIRICQQAKEIKKLKEKLGSIEASVDQECY</sequence>
<name>A0A6J2T4B7_DROLE</name>
<dbReference type="RefSeq" id="XP_030370849.1">
    <property type="nucleotide sequence ID" value="XM_030514989.1"/>
</dbReference>
<dbReference type="Pfam" id="PF07047">
    <property type="entry name" value="OPA3"/>
    <property type="match status" value="1"/>
</dbReference>
<evidence type="ECO:0000256" key="4">
    <source>
        <dbReference type="SAM" id="Phobius"/>
    </source>
</evidence>
<dbReference type="GO" id="GO:0019216">
    <property type="term" value="P:regulation of lipid metabolic process"/>
    <property type="evidence" value="ECO:0007669"/>
    <property type="project" value="TreeGrafter"/>
</dbReference>
<evidence type="ECO:0000313" key="5">
    <source>
        <dbReference type="Proteomes" id="UP000504634"/>
    </source>
</evidence>
<reference evidence="6" key="1">
    <citation type="submission" date="2025-08" db="UniProtKB">
        <authorList>
            <consortium name="RefSeq"/>
        </authorList>
    </citation>
    <scope>IDENTIFICATION</scope>
    <source>
        <strain evidence="6">11010-0011.00</strain>
        <tissue evidence="6">Whole body</tissue>
    </source>
</reference>
<dbReference type="GO" id="GO:0005739">
    <property type="term" value="C:mitochondrion"/>
    <property type="evidence" value="ECO:0007669"/>
    <property type="project" value="TreeGrafter"/>
</dbReference>
<dbReference type="OrthoDB" id="2129069at2759"/>
<protein>
    <submittedName>
        <fullName evidence="6">OPA3-like protein CG13603</fullName>
    </submittedName>
</protein>
<dbReference type="AlphaFoldDB" id="A0A6J2T4B7"/>
<evidence type="ECO:0000256" key="1">
    <source>
        <dbReference type="ARBA" id="ARBA00007584"/>
    </source>
</evidence>